<dbReference type="GO" id="GO:0031412">
    <property type="term" value="P:gas vesicle organization"/>
    <property type="evidence" value="ECO:0007669"/>
    <property type="project" value="InterPro"/>
</dbReference>
<gene>
    <name evidence="2" type="primary">gvpO</name>
    <name evidence="2" type="ORF">AB5J57_27805</name>
</gene>
<accession>A0AB39LTY9</accession>
<organism evidence="2">
    <name type="scientific">Streptomyces sp. R02</name>
    <dbReference type="NCBI Taxonomy" id="3238623"/>
    <lineage>
        <taxon>Bacteria</taxon>
        <taxon>Bacillati</taxon>
        <taxon>Actinomycetota</taxon>
        <taxon>Actinomycetes</taxon>
        <taxon>Kitasatosporales</taxon>
        <taxon>Streptomycetaceae</taxon>
        <taxon>Streptomyces</taxon>
    </lineage>
</organism>
<feature type="compositionally biased region" description="Basic residues" evidence="1">
    <location>
        <begin position="32"/>
        <end position="41"/>
    </location>
</feature>
<feature type="compositionally biased region" description="Basic and acidic residues" evidence="1">
    <location>
        <begin position="17"/>
        <end position="30"/>
    </location>
</feature>
<name>A0AB39LTY9_9ACTN</name>
<reference evidence="2" key="1">
    <citation type="submission" date="2024-07" db="EMBL/GenBank/DDBJ databases">
        <authorList>
            <person name="Yu S.T."/>
        </authorList>
    </citation>
    <scope>NUCLEOTIDE SEQUENCE</scope>
    <source>
        <strain evidence="2">R02</strain>
    </source>
</reference>
<dbReference type="PIRSF" id="PIRSF028743">
    <property type="entry name" value="GvpO_protein"/>
    <property type="match status" value="1"/>
</dbReference>
<dbReference type="InterPro" id="IPR008634">
    <property type="entry name" value="Gas-vesicle_GvpO"/>
</dbReference>
<evidence type="ECO:0000313" key="2">
    <source>
        <dbReference type="EMBL" id="XDP97094.1"/>
    </source>
</evidence>
<dbReference type="EMBL" id="CP163429">
    <property type="protein sequence ID" value="XDP97094.1"/>
    <property type="molecule type" value="Genomic_DNA"/>
</dbReference>
<sequence length="154" mass="17550">MSNTRNTEESQDLQESQDSRESQDSQETRSSRTPRKRSAPRRRTETDSDTEHDSDTTGSTPARKKPKPMEVLRQARAQLAELTGMEAESVSSFEQTSEGWVLEVEVLELERVPDTMSLMASYQVELDPDGDLTGYRRVRRYERGRADARRSGGH</sequence>
<feature type="region of interest" description="Disordered" evidence="1">
    <location>
        <begin position="1"/>
        <end position="72"/>
    </location>
</feature>
<dbReference type="AlphaFoldDB" id="A0AB39LTY9"/>
<protein>
    <submittedName>
        <fullName evidence="2">Gas vesicle protein GvpO</fullName>
    </submittedName>
</protein>
<proteinExistence type="predicted"/>
<feature type="compositionally biased region" description="Basic and acidic residues" evidence="1">
    <location>
        <begin position="42"/>
        <end position="55"/>
    </location>
</feature>
<dbReference type="Pfam" id="PF05800">
    <property type="entry name" value="GvpO"/>
    <property type="match status" value="1"/>
</dbReference>
<evidence type="ECO:0000256" key="1">
    <source>
        <dbReference type="SAM" id="MobiDB-lite"/>
    </source>
</evidence>
<dbReference type="RefSeq" id="WP_369159861.1">
    <property type="nucleotide sequence ID" value="NZ_CP163429.1"/>
</dbReference>